<dbReference type="InterPro" id="IPR050194">
    <property type="entry name" value="Glycosyltransferase_grp1"/>
</dbReference>
<name>A0AA88GZG9_NAELO</name>
<dbReference type="SUPFAM" id="SSF53756">
    <property type="entry name" value="UDP-Glycosyltransferase/glycogen phosphorylase"/>
    <property type="match status" value="1"/>
</dbReference>
<protein>
    <recommendedName>
        <fullName evidence="6">Glycosyltransferase</fullName>
    </recommendedName>
</protein>
<dbReference type="PANTHER" id="PTHR45947">
    <property type="entry name" value="SULFOQUINOVOSYL TRANSFERASE SQD2"/>
    <property type="match status" value="1"/>
</dbReference>
<comment type="caution">
    <text evidence="4">The sequence shown here is derived from an EMBL/GenBank/DDBJ whole genome shotgun (WGS) entry which is preliminary data.</text>
</comment>
<gene>
    <name evidence="4" type="ORF">C9374_003549</name>
</gene>
<evidence type="ECO:0000259" key="2">
    <source>
        <dbReference type="Pfam" id="PF00534"/>
    </source>
</evidence>
<dbReference type="Proteomes" id="UP000816034">
    <property type="component" value="Unassembled WGS sequence"/>
</dbReference>
<organism evidence="4 5">
    <name type="scientific">Naegleria lovaniensis</name>
    <name type="common">Amoeba</name>
    <dbReference type="NCBI Taxonomy" id="51637"/>
    <lineage>
        <taxon>Eukaryota</taxon>
        <taxon>Discoba</taxon>
        <taxon>Heterolobosea</taxon>
        <taxon>Tetramitia</taxon>
        <taxon>Eutetramitia</taxon>
        <taxon>Vahlkampfiidae</taxon>
        <taxon>Naegleria</taxon>
    </lineage>
</organism>
<dbReference type="GeneID" id="68096004"/>
<dbReference type="PANTHER" id="PTHR45947:SF3">
    <property type="entry name" value="SULFOQUINOVOSYL TRANSFERASE SQD2"/>
    <property type="match status" value="1"/>
</dbReference>
<keyword evidence="5" id="KW-1185">Reference proteome</keyword>
<evidence type="ECO:0000256" key="1">
    <source>
        <dbReference type="ARBA" id="ARBA00022676"/>
    </source>
</evidence>
<keyword evidence="1" id="KW-0328">Glycosyltransferase</keyword>
<reference evidence="4 5" key="1">
    <citation type="journal article" date="2018" name="BMC Genomics">
        <title>The genome of Naegleria lovaniensis, the basis for a comparative approach to unravel pathogenicity factors of the human pathogenic amoeba N. fowleri.</title>
        <authorList>
            <person name="Liechti N."/>
            <person name="Schurch N."/>
            <person name="Bruggmann R."/>
            <person name="Wittwer M."/>
        </authorList>
    </citation>
    <scope>NUCLEOTIDE SEQUENCE [LARGE SCALE GENOMIC DNA]</scope>
    <source>
        <strain evidence="4 5">ATCC 30569</strain>
    </source>
</reference>
<feature type="domain" description="Glycosyl transferase family 1" evidence="2">
    <location>
        <begin position="226"/>
        <end position="412"/>
    </location>
</feature>
<sequence>MFSDDFLPAATGVGIHCQIICRHLVCLGHCVSVVTCQHEAHISSTDKYTTTTTHKVENWQVKGDNNTLHDISIYRVPSKKIFGFYQALPSEEWIEQFLLDFQPHVVHHHYLGFMCKRAIKVVHKLRNRCSSMINVPSSNLSHIYTYHMTLDHLTQPFLMKMFKPWIRGQISKLCNSVDMIISVSKNLVQEIPTQAQVHSRIPIKWISNPVDSLMFNVDQVIPVARQAKFQVLFVGRLNPEKNLPLLLRGFASFLKMFSLQTDTNENAVLWIAGSGSDEKKLVKLCERLHIEMHVKFLGFLESSSLSTYYKACDVFVLPSFVETQGLAAMEAMSFSKPVIVSQQIVSCLELLDKLDSTTSLSFKSSYAQELQPWLCQNGFMVDAHDDQQLAQQLYELYLNAEMRVWMGDNSRRKTQQFRPQVILKQLLDAYNESLLSCKVNNNNCFL</sequence>
<evidence type="ECO:0000259" key="3">
    <source>
        <dbReference type="Pfam" id="PF13439"/>
    </source>
</evidence>
<keyword evidence="1" id="KW-0808">Transferase</keyword>
<evidence type="ECO:0008006" key="6">
    <source>
        <dbReference type="Google" id="ProtNLM"/>
    </source>
</evidence>
<proteinExistence type="predicted"/>
<dbReference type="RefSeq" id="XP_044555679.1">
    <property type="nucleotide sequence ID" value="XM_044693089.1"/>
</dbReference>
<dbReference type="AlphaFoldDB" id="A0AA88GZG9"/>
<dbReference type="InterPro" id="IPR001296">
    <property type="entry name" value="Glyco_trans_1"/>
</dbReference>
<dbReference type="EMBL" id="PYSW02000001">
    <property type="protein sequence ID" value="KAG2393785.1"/>
    <property type="molecule type" value="Genomic_DNA"/>
</dbReference>
<dbReference type="InterPro" id="IPR028098">
    <property type="entry name" value="Glyco_trans_4-like_N"/>
</dbReference>
<feature type="domain" description="Glycosyltransferase subfamily 4-like N-terminal" evidence="3">
    <location>
        <begin position="12"/>
        <end position="211"/>
    </location>
</feature>
<evidence type="ECO:0000313" key="5">
    <source>
        <dbReference type="Proteomes" id="UP000816034"/>
    </source>
</evidence>
<accession>A0AA88GZG9</accession>
<evidence type="ECO:0000313" key="4">
    <source>
        <dbReference type="EMBL" id="KAG2393785.1"/>
    </source>
</evidence>
<dbReference type="Pfam" id="PF13439">
    <property type="entry name" value="Glyco_transf_4"/>
    <property type="match status" value="1"/>
</dbReference>
<dbReference type="Gene3D" id="3.40.50.2000">
    <property type="entry name" value="Glycogen Phosphorylase B"/>
    <property type="match status" value="2"/>
</dbReference>
<dbReference type="Pfam" id="PF00534">
    <property type="entry name" value="Glycos_transf_1"/>
    <property type="match status" value="1"/>
</dbReference>
<dbReference type="GO" id="GO:0016757">
    <property type="term" value="F:glycosyltransferase activity"/>
    <property type="evidence" value="ECO:0007669"/>
    <property type="project" value="UniProtKB-KW"/>
</dbReference>